<comment type="caution">
    <text evidence="3">The sequence shown here is derived from an EMBL/GenBank/DDBJ whole genome shotgun (WGS) entry which is preliminary data.</text>
</comment>
<gene>
    <name evidence="3" type="ORF">BEL05_09925</name>
</gene>
<evidence type="ECO:0000313" key="3">
    <source>
        <dbReference type="EMBL" id="OEG72592.1"/>
    </source>
</evidence>
<dbReference type="Gene3D" id="2.60.40.380">
    <property type="entry name" value="Purple acid phosphatase-like, N-terminal"/>
    <property type="match status" value="1"/>
</dbReference>
<evidence type="ECO:0000259" key="1">
    <source>
        <dbReference type="Pfam" id="PF09423"/>
    </source>
</evidence>
<dbReference type="PANTHER" id="PTHR43606:SF2">
    <property type="entry name" value="ALKALINE PHOSPHATASE FAMILY PROTEIN (AFU_ORTHOLOGUE AFUA_5G03860)"/>
    <property type="match status" value="1"/>
</dbReference>
<dbReference type="InterPro" id="IPR038607">
    <property type="entry name" value="PhoD-like_sf"/>
</dbReference>
<dbReference type="AlphaFoldDB" id="A0A1E5IPV0"/>
<feature type="domain" description="PhoD-like phosphatase metallophosphatase" evidence="1">
    <location>
        <begin position="147"/>
        <end position="557"/>
    </location>
</feature>
<dbReference type="OrthoDB" id="327733at2"/>
<dbReference type="InterPro" id="IPR052900">
    <property type="entry name" value="Phospholipid_Metab_Enz"/>
</dbReference>
<protein>
    <submittedName>
        <fullName evidence="3">Alkaline phosphatase</fullName>
    </submittedName>
</protein>
<dbReference type="Pfam" id="PF16655">
    <property type="entry name" value="PhoD_N"/>
    <property type="match status" value="1"/>
</dbReference>
<dbReference type="CDD" id="cd07389">
    <property type="entry name" value="MPP_PhoD"/>
    <property type="match status" value="1"/>
</dbReference>
<dbReference type="InterPro" id="IPR029052">
    <property type="entry name" value="Metallo-depent_PP-like"/>
</dbReference>
<dbReference type="Pfam" id="PF09423">
    <property type="entry name" value="PhoD"/>
    <property type="match status" value="1"/>
</dbReference>
<name>A0A1E5IPV0_SHECO</name>
<proteinExistence type="predicted"/>
<sequence length="593" mass="65134">MKINYSRRDFLAMSAKGVGAAVVSYGLMGCSSSDDDDEQTGVSVKFMHGVASGDPTHSSIILWTRITPEMDAETRVSWEIATDEAFSQLIGNGEMVTSQDRDYTVKVDAIGLDAGTRYYYRFKSGTTVSPIGQAKTLPEGAIDSVKLAVMSCANFPAGHFNVYQLASNMDDLDAVIHLGDYIYEYGRGGYASENAAELGREVMPAGELFTLADYRTRYGQYRSDASLTALHAKVPFITVWDDHEVANDAWADGAENHNEAEGDFEARKTAALQAYFEWLPIRPWKEGNHEEIYRSFSFGNLLDLHMLDTRLLARDKQLDYADYIDDATNTIDSAGFMADVTSTERTMLGTEQLQWLQGHMLNSTAKWQVLGQQVLMGSMMLPAAIATQKLSVYQYAELGALAQLAARAAANDPTLTAQEYSFLIGNQHKLTPEVMALLQLPSIPYNLDAWDGYAYEREVILATAKAKGTNLVVIAGDTHNAWANELTDSHGDAVGVEFATSSVSSPGLEYYLGISADQQAVTEAGIVDLVAGLKYTNLRDRGFMVLTFDNEMVRSDWHYVDTLMSTEFSEATDKRFSAVTKAGEKTITPVSAS</sequence>
<accession>A0A1E5IPV0</accession>
<dbReference type="InterPro" id="IPR018946">
    <property type="entry name" value="PhoD-like_MPP"/>
</dbReference>
<dbReference type="InterPro" id="IPR006311">
    <property type="entry name" value="TAT_signal"/>
</dbReference>
<evidence type="ECO:0000313" key="4">
    <source>
        <dbReference type="Proteomes" id="UP000095230"/>
    </source>
</evidence>
<feature type="domain" description="Phospholipase D N-terminal" evidence="2">
    <location>
        <begin position="48"/>
        <end position="136"/>
    </location>
</feature>
<evidence type="ECO:0000259" key="2">
    <source>
        <dbReference type="Pfam" id="PF16655"/>
    </source>
</evidence>
<dbReference type="PROSITE" id="PS51257">
    <property type="entry name" value="PROKAR_LIPOPROTEIN"/>
    <property type="match status" value="1"/>
</dbReference>
<dbReference type="RefSeq" id="WP_069671764.1">
    <property type="nucleotide sequence ID" value="NZ_MCBT01000046.1"/>
</dbReference>
<dbReference type="STRING" id="23.BEL05_09925"/>
<dbReference type="EMBL" id="MCBT01000046">
    <property type="protein sequence ID" value="OEG72592.1"/>
    <property type="molecule type" value="Genomic_DNA"/>
</dbReference>
<dbReference type="Proteomes" id="UP000095230">
    <property type="component" value="Unassembled WGS sequence"/>
</dbReference>
<dbReference type="InterPro" id="IPR032093">
    <property type="entry name" value="PhoD_N"/>
</dbReference>
<dbReference type="Gene3D" id="3.60.21.70">
    <property type="entry name" value="PhoD-like phosphatase"/>
    <property type="match status" value="1"/>
</dbReference>
<dbReference type="PROSITE" id="PS51318">
    <property type="entry name" value="TAT"/>
    <property type="match status" value="1"/>
</dbReference>
<dbReference type="SUPFAM" id="SSF56300">
    <property type="entry name" value="Metallo-dependent phosphatases"/>
    <property type="match status" value="1"/>
</dbReference>
<organism evidence="3 4">
    <name type="scientific">Shewanella colwelliana</name>
    <name type="common">Alteromonas colwelliana</name>
    <dbReference type="NCBI Taxonomy" id="23"/>
    <lineage>
        <taxon>Bacteria</taxon>
        <taxon>Pseudomonadati</taxon>
        <taxon>Pseudomonadota</taxon>
        <taxon>Gammaproteobacteria</taxon>
        <taxon>Alteromonadales</taxon>
        <taxon>Shewanellaceae</taxon>
        <taxon>Shewanella</taxon>
    </lineage>
</organism>
<dbReference type="PANTHER" id="PTHR43606">
    <property type="entry name" value="PHOSPHATASE, PUTATIVE (AFU_ORTHOLOGUE AFUA_6G08710)-RELATED"/>
    <property type="match status" value="1"/>
</dbReference>
<reference evidence="3 4" key="1">
    <citation type="submission" date="2016-07" db="EMBL/GenBank/DDBJ databases">
        <title>Whole-genome of two Shewanella species isolated from a digestive organ of sea cucumber Apostichopus japonicus Selenka 1867.</title>
        <authorList>
            <person name="Hong H.-H."/>
            <person name="Choi H."/>
            <person name="Cheon S."/>
            <person name="Oh J.-S."/>
            <person name="Lee H.-G."/>
            <person name="Park C."/>
        </authorList>
    </citation>
    <scope>NUCLEOTIDE SEQUENCE [LARGE SCALE GENOMIC DNA]</scope>
    <source>
        <strain evidence="3 4">CSB03KR</strain>
    </source>
</reference>